<evidence type="ECO:0000313" key="4">
    <source>
        <dbReference type="EMBL" id="KAA0969080.1"/>
    </source>
</evidence>
<dbReference type="CDD" id="cd00198">
    <property type="entry name" value="vWFA"/>
    <property type="match status" value="1"/>
</dbReference>
<organism evidence="4 5">
    <name type="scientific">Aureimonas fodinaquatilis</name>
    <dbReference type="NCBI Taxonomy" id="2565783"/>
    <lineage>
        <taxon>Bacteria</taxon>
        <taxon>Pseudomonadati</taxon>
        <taxon>Pseudomonadota</taxon>
        <taxon>Alphaproteobacteria</taxon>
        <taxon>Hyphomicrobiales</taxon>
        <taxon>Aurantimonadaceae</taxon>
        <taxon>Aureimonas</taxon>
    </lineage>
</organism>
<keyword evidence="5" id="KW-1185">Reference proteome</keyword>
<protein>
    <submittedName>
        <fullName evidence="4">VWA domain-containing protein</fullName>
    </submittedName>
</protein>
<feature type="domain" description="VWFA" evidence="3">
    <location>
        <begin position="93"/>
        <end position="257"/>
    </location>
</feature>
<dbReference type="PANTHER" id="PTHR22550:SF14">
    <property type="entry name" value="VWFA DOMAIN-CONTAINING PROTEIN"/>
    <property type="match status" value="1"/>
</dbReference>
<dbReference type="Proteomes" id="UP000324738">
    <property type="component" value="Unassembled WGS sequence"/>
</dbReference>
<dbReference type="InterPro" id="IPR002035">
    <property type="entry name" value="VWF_A"/>
</dbReference>
<evidence type="ECO:0000256" key="2">
    <source>
        <dbReference type="SAM" id="Phobius"/>
    </source>
</evidence>
<dbReference type="InterPro" id="IPR036465">
    <property type="entry name" value="vWFA_dom_sf"/>
</dbReference>
<gene>
    <name evidence="4" type="ORF">FPY71_15220</name>
</gene>
<keyword evidence="2" id="KW-1133">Transmembrane helix</keyword>
<evidence type="ECO:0000313" key="5">
    <source>
        <dbReference type="Proteomes" id="UP000324738"/>
    </source>
</evidence>
<reference evidence="4 5" key="1">
    <citation type="submission" date="2019-08" db="EMBL/GenBank/DDBJ databases">
        <title>Aureimonas fodiniaquatilis sp. nov., isolated from a coal mine wastewater.</title>
        <authorList>
            <person name="Kim W."/>
        </authorList>
    </citation>
    <scope>NUCLEOTIDE SEQUENCE [LARGE SCALE GENOMIC DNA]</scope>
    <source>
        <strain evidence="4 5">CAU 1482</strain>
    </source>
</reference>
<dbReference type="Gene3D" id="3.40.50.410">
    <property type="entry name" value="von Willebrand factor, type A domain"/>
    <property type="match status" value="1"/>
</dbReference>
<dbReference type="RefSeq" id="WP_149301354.1">
    <property type="nucleotide sequence ID" value="NZ_VTWH01000004.1"/>
</dbReference>
<dbReference type="PROSITE" id="PS50234">
    <property type="entry name" value="VWFA"/>
    <property type="match status" value="1"/>
</dbReference>
<accession>A0A5B0DU47</accession>
<dbReference type="Pfam" id="PF13519">
    <property type="entry name" value="VWA_2"/>
    <property type="match status" value="1"/>
</dbReference>
<dbReference type="OrthoDB" id="9807628at2"/>
<proteinExistence type="predicted"/>
<dbReference type="SMART" id="SM00327">
    <property type="entry name" value="VWA"/>
    <property type="match status" value="1"/>
</dbReference>
<dbReference type="InterPro" id="IPR011990">
    <property type="entry name" value="TPR-like_helical_dom_sf"/>
</dbReference>
<feature type="compositionally biased region" description="Basic and acidic residues" evidence="1">
    <location>
        <begin position="434"/>
        <end position="448"/>
    </location>
</feature>
<comment type="caution">
    <text evidence="4">The sequence shown here is derived from an EMBL/GenBank/DDBJ whole genome shotgun (WGS) entry which is preliminary data.</text>
</comment>
<keyword evidence="2" id="KW-0472">Membrane</keyword>
<feature type="region of interest" description="Disordered" evidence="1">
    <location>
        <begin position="422"/>
        <end position="463"/>
    </location>
</feature>
<dbReference type="SUPFAM" id="SSF48452">
    <property type="entry name" value="TPR-like"/>
    <property type="match status" value="1"/>
</dbReference>
<evidence type="ECO:0000256" key="1">
    <source>
        <dbReference type="SAM" id="MobiDB-lite"/>
    </source>
</evidence>
<name>A0A5B0DU47_9HYPH</name>
<dbReference type="PANTHER" id="PTHR22550">
    <property type="entry name" value="SPORE GERMINATION PROTEIN"/>
    <property type="match status" value="1"/>
</dbReference>
<dbReference type="Gene3D" id="1.25.40.10">
    <property type="entry name" value="Tetratricopeptide repeat domain"/>
    <property type="match status" value="1"/>
</dbReference>
<dbReference type="InterPro" id="IPR050768">
    <property type="entry name" value="UPF0353/GerABKA_families"/>
</dbReference>
<keyword evidence="2" id="KW-0812">Transmembrane</keyword>
<evidence type="ECO:0000259" key="3">
    <source>
        <dbReference type="PROSITE" id="PS50234"/>
    </source>
</evidence>
<dbReference type="AlphaFoldDB" id="A0A5B0DU47"/>
<dbReference type="SUPFAM" id="SSF53300">
    <property type="entry name" value="vWA-like"/>
    <property type="match status" value="1"/>
</dbReference>
<sequence>MMADFHFLRPWWLLALFGPPAFIWLASHAGDIRNQWKGLIAPHLLNRLVVEPPKRRRMLPAWCMAAVLALAAVGLAGPAWHREPPPFVSDTASLVILIDLSADMDSKDVSPSRLERAKLKIHDILDNRPGSRTAVIAYAGTAHLVVPLTDDADLIQSYTDALATRLMPRPGKDTAAALKMARALLQADGAPGTVLMLTDGVEAAATQALDSSTVILGFGTVSGGLDVDALKGLSSTGAAVATMTDDGQDVRWITQQVQTNFASAAASDGDRWRDEGWYLLLPLAALLALSFRRGWVVRITALLLAAQLFLPAQSHASEWRNIWLTPDQQGRLAFEREDFTSAAQLFHDPLWKAVALYRAGNFALAADTFPTNTPAGWFNKGDALLRAGRFDDSVSAFETALAGRQNWPEAEANLALAKRLLQQQQDDEDQPSDPNEKPDNVQFDDKGKQGKAGTVDMAEQTTDMWMKNIEVSPADLMARKFAIEARKAGQ</sequence>
<feature type="transmembrane region" description="Helical" evidence="2">
    <location>
        <begin position="59"/>
        <end position="80"/>
    </location>
</feature>
<dbReference type="EMBL" id="VTWH01000004">
    <property type="protein sequence ID" value="KAA0969080.1"/>
    <property type="molecule type" value="Genomic_DNA"/>
</dbReference>